<feature type="transmembrane region" description="Helical" evidence="2">
    <location>
        <begin position="230"/>
        <end position="249"/>
    </location>
</feature>
<organism evidence="3 4">
    <name type="scientific">Cinchona calisaya</name>
    <dbReference type="NCBI Taxonomy" id="153742"/>
    <lineage>
        <taxon>Eukaryota</taxon>
        <taxon>Viridiplantae</taxon>
        <taxon>Streptophyta</taxon>
        <taxon>Embryophyta</taxon>
        <taxon>Tracheophyta</taxon>
        <taxon>Spermatophyta</taxon>
        <taxon>Magnoliopsida</taxon>
        <taxon>eudicotyledons</taxon>
        <taxon>Gunneridae</taxon>
        <taxon>Pentapetalae</taxon>
        <taxon>asterids</taxon>
        <taxon>lamiids</taxon>
        <taxon>Gentianales</taxon>
        <taxon>Rubiaceae</taxon>
        <taxon>Cinchonoideae</taxon>
        <taxon>Cinchoneae</taxon>
        <taxon>Cinchona</taxon>
    </lineage>
</organism>
<dbReference type="PROSITE" id="PS51257">
    <property type="entry name" value="PROKAR_LIPOPROTEIN"/>
    <property type="match status" value="1"/>
</dbReference>
<evidence type="ECO:0000256" key="2">
    <source>
        <dbReference type="SAM" id="Phobius"/>
    </source>
</evidence>
<keyword evidence="4" id="KW-1185">Reference proteome</keyword>
<gene>
    <name evidence="3" type="ORF">ACH5RR_034646</name>
</gene>
<feature type="transmembrane region" description="Helical" evidence="2">
    <location>
        <begin position="16"/>
        <end position="36"/>
    </location>
</feature>
<sequence>MRVGIAGTALTLDLSWWLSVLGLFGYSVFGGCPHCWNGFSKQAFHGLWEFFKLSFASGVMLSLENFYYRVLIIVSGNMKYDEVAVNALSICITIYGWESMIPLGFFAATGVRVANELGAERTEGAKFAIKASLLNSLAVGIIFCSLTMIFPEKIAMIFTSSASVIKMVDELSSFLALTILVNCFQSILSGVAVGYGWQALVAFVNIGSYYIIGMPLGIVLGWFLNFGIKGIWAGMITGTLIQALILAILTIRFQGRKENACIQMDT</sequence>
<dbReference type="AlphaFoldDB" id="A0ABD2YG18"/>
<feature type="transmembrane region" description="Helical" evidence="2">
    <location>
        <begin position="83"/>
        <end position="106"/>
    </location>
</feature>
<feature type="transmembrane region" description="Helical" evidence="2">
    <location>
        <begin position="200"/>
        <end position="224"/>
    </location>
</feature>
<dbReference type="PANTHER" id="PTHR11206">
    <property type="entry name" value="MULTIDRUG RESISTANCE PROTEIN"/>
    <property type="match status" value="1"/>
</dbReference>
<comment type="similarity">
    <text evidence="1">Belongs to the multi antimicrobial extrusion (MATE) (TC 2.A.66.1) family.</text>
</comment>
<proteinExistence type="inferred from homology"/>
<protein>
    <submittedName>
        <fullName evidence="3">Uncharacterized protein</fullName>
    </submittedName>
</protein>
<dbReference type="Proteomes" id="UP001630127">
    <property type="component" value="Unassembled WGS sequence"/>
</dbReference>
<keyword evidence="2" id="KW-0812">Transmembrane</keyword>
<reference evidence="3 4" key="1">
    <citation type="submission" date="2024-11" db="EMBL/GenBank/DDBJ databases">
        <title>A near-complete genome assembly of Cinchona calisaya.</title>
        <authorList>
            <person name="Lian D.C."/>
            <person name="Zhao X.W."/>
            <person name="Wei L."/>
        </authorList>
    </citation>
    <scope>NUCLEOTIDE SEQUENCE [LARGE SCALE GENOMIC DNA]</scope>
    <source>
        <tissue evidence="3">Nenye</tissue>
    </source>
</reference>
<evidence type="ECO:0000313" key="3">
    <source>
        <dbReference type="EMBL" id="KAL3504805.1"/>
    </source>
</evidence>
<feature type="transmembrane region" description="Helical" evidence="2">
    <location>
        <begin position="43"/>
        <end position="63"/>
    </location>
</feature>
<accession>A0ABD2YG18</accession>
<keyword evidence="2" id="KW-1133">Transmembrane helix</keyword>
<keyword evidence="2" id="KW-0472">Membrane</keyword>
<dbReference type="InterPro" id="IPR002528">
    <property type="entry name" value="MATE_fam"/>
</dbReference>
<evidence type="ECO:0000256" key="1">
    <source>
        <dbReference type="ARBA" id="ARBA00010199"/>
    </source>
</evidence>
<comment type="caution">
    <text evidence="3">The sequence shown here is derived from an EMBL/GenBank/DDBJ whole genome shotgun (WGS) entry which is preliminary data.</text>
</comment>
<dbReference type="EMBL" id="JBJUIK010000014">
    <property type="protein sequence ID" value="KAL3504805.1"/>
    <property type="molecule type" value="Genomic_DNA"/>
</dbReference>
<dbReference type="Pfam" id="PF01554">
    <property type="entry name" value="MatE"/>
    <property type="match status" value="1"/>
</dbReference>
<feature type="transmembrane region" description="Helical" evidence="2">
    <location>
        <begin position="171"/>
        <end position="193"/>
    </location>
</feature>
<evidence type="ECO:0000313" key="4">
    <source>
        <dbReference type="Proteomes" id="UP001630127"/>
    </source>
</evidence>
<name>A0ABD2YG18_9GENT</name>
<feature type="transmembrane region" description="Helical" evidence="2">
    <location>
        <begin position="127"/>
        <end position="151"/>
    </location>
</feature>